<dbReference type="GO" id="GO:0006974">
    <property type="term" value="P:DNA damage response"/>
    <property type="evidence" value="ECO:0007669"/>
    <property type="project" value="InterPro"/>
</dbReference>
<protein>
    <recommendedName>
        <fullName evidence="2">Fe2OG dioxygenase domain-containing protein</fullName>
    </recommendedName>
</protein>
<evidence type="ECO:0000313" key="3">
    <source>
        <dbReference type="EMBL" id="POY70840.1"/>
    </source>
</evidence>
<dbReference type="PANTHER" id="PTHR21052:SF0">
    <property type="entry name" value="ALPHA-KETOGLUTARATE-DEPENDENT DIOXYGENASE ALKB HOMOLOG 7, MITOCHONDRIAL"/>
    <property type="match status" value="1"/>
</dbReference>
<dbReference type="InterPro" id="IPR032870">
    <property type="entry name" value="ALKBH7-like"/>
</dbReference>
<dbReference type="OrthoDB" id="412814at2759"/>
<proteinExistence type="predicted"/>
<dbReference type="SUPFAM" id="SSF51197">
    <property type="entry name" value="Clavaminate synthase-like"/>
    <property type="match status" value="1"/>
</dbReference>
<dbReference type="PANTHER" id="PTHR21052">
    <property type="entry name" value="SPERMATOGENESIS ASSOCIATED 11-RELATED"/>
    <property type="match status" value="1"/>
</dbReference>
<evidence type="ECO:0000313" key="4">
    <source>
        <dbReference type="Proteomes" id="UP000237144"/>
    </source>
</evidence>
<dbReference type="InterPro" id="IPR027450">
    <property type="entry name" value="AlkB-like"/>
</dbReference>
<dbReference type="InterPro" id="IPR037151">
    <property type="entry name" value="AlkB-like_sf"/>
</dbReference>
<feature type="domain" description="Fe2OG dioxygenase" evidence="2">
    <location>
        <begin position="120"/>
        <end position="242"/>
    </location>
</feature>
<dbReference type="AlphaFoldDB" id="A0A2S5B245"/>
<reference evidence="3 4" key="1">
    <citation type="journal article" date="2018" name="Front. Microbiol.">
        <title>Prospects for Fungal Bioremediation of Acidic Radioactive Waste Sites: Characterization and Genome Sequence of Rhodotorula taiwanensis MD1149.</title>
        <authorList>
            <person name="Tkavc R."/>
            <person name="Matrosova V.Y."/>
            <person name="Grichenko O.E."/>
            <person name="Gostincar C."/>
            <person name="Volpe R.P."/>
            <person name="Klimenkova P."/>
            <person name="Gaidamakova E.K."/>
            <person name="Zhou C.E."/>
            <person name="Stewart B.J."/>
            <person name="Lyman M.G."/>
            <person name="Malfatti S.A."/>
            <person name="Rubinfeld B."/>
            <person name="Courtot M."/>
            <person name="Singh J."/>
            <person name="Dalgard C.L."/>
            <person name="Hamilton T."/>
            <person name="Frey K.G."/>
            <person name="Gunde-Cimerman N."/>
            <person name="Dugan L."/>
            <person name="Daly M.J."/>
        </authorList>
    </citation>
    <scope>NUCLEOTIDE SEQUENCE [LARGE SCALE GENOMIC DNA]</scope>
    <source>
        <strain evidence="3 4">MD1149</strain>
    </source>
</reference>
<feature type="region of interest" description="Disordered" evidence="1">
    <location>
        <begin position="1"/>
        <end position="31"/>
    </location>
</feature>
<dbReference type="GO" id="GO:0006631">
    <property type="term" value="P:fatty acid metabolic process"/>
    <property type="evidence" value="ECO:0007669"/>
    <property type="project" value="TreeGrafter"/>
</dbReference>
<dbReference type="Gene3D" id="2.60.120.590">
    <property type="entry name" value="Alpha-ketoglutarate-dependent dioxygenase AlkB-like"/>
    <property type="match status" value="1"/>
</dbReference>
<feature type="region of interest" description="Disordered" evidence="1">
    <location>
        <begin position="164"/>
        <end position="187"/>
    </location>
</feature>
<organism evidence="3 4">
    <name type="scientific">Rhodotorula taiwanensis</name>
    <dbReference type="NCBI Taxonomy" id="741276"/>
    <lineage>
        <taxon>Eukaryota</taxon>
        <taxon>Fungi</taxon>
        <taxon>Dikarya</taxon>
        <taxon>Basidiomycota</taxon>
        <taxon>Pucciniomycotina</taxon>
        <taxon>Microbotryomycetes</taxon>
        <taxon>Sporidiobolales</taxon>
        <taxon>Sporidiobolaceae</taxon>
        <taxon>Rhodotorula</taxon>
    </lineage>
</organism>
<dbReference type="PROSITE" id="PS51471">
    <property type="entry name" value="FE2OG_OXY"/>
    <property type="match status" value="1"/>
</dbReference>
<dbReference type="GO" id="GO:0005759">
    <property type="term" value="C:mitochondrial matrix"/>
    <property type="evidence" value="ECO:0007669"/>
    <property type="project" value="TreeGrafter"/>
</dbReference>
<evidence type="ECO:0000256" key="1">
    <source>
        <dbReference type="SAM" id="MobiDB-lite"/>
    </source>
</evidence>
<keyword evidence="4" id="KW-1185">Reference proteome</keyword>
<accession>A0A2S5B245</accession>
<name>A0A2S5B245_9BASI</name>
<evidence type="ECO:0000259" key="2">
    <source>
        <dbReference type="PROSITE" id="PS51471"/>
    </source>
</evidence>
<dbReference type="Proteomes" id="UP000237144">
    <property type="component" value="Unassembled WGS sequence"/>
</dbReference>
<comment type="caution">
    <text evidence="3">The sequence shown here is derived from an EMBL/GenBank/DDBJ whole genome shotgun (WGS) entry which is preliminary data.</text>
</comment>
<dbReference type="InterPro" id="IPR005123">
    <property type="entry name" value="Oxoglu/Fe-dep_dioxygenase_dom"/>
</dbReference>
<dbReference type="Pfam" id="PF13532">
    <property type="entry name" value="2OG-FeII_Oxy_2"/>
    <property type="match status" value="1"/>
</dbReference>
<gene>
    <name evidence="3" type="ORF">BMF94_6253</name>
</gene>
<sequence>MPDSLFGSSDDEIDDEQAHAGATEPGSEASEPAVVVASTVCPPIPGLYILRQAIPTDVQQQLVLDLSERVWPGRTDQVMVFTSEERPLLPDYLRPFLDALPSALASLPADVQSVILESNRPQQAILNLYQPGQGISSHVDLPDRYEDGIVGLSLLTSTVMEFRHVSDPSSEEQPSGSQPPRTPPTYAVRLRPGDLYVLSGDARWKWSHGIPYRTEDLVQDETGGPVRVLRGVRMSVTLRRMKQGADVIGQHGAS</sequence>
<dbReference type="EMBL" id="PJQD01000097">
    <property type="protein sequence ID" value="POY70840.1"/>
    <property type="molecule type" value="Genomic_DNA"/>
</dbReference>